<organism evidence="1 2">
    <name type="scientific">Phormidesmis priestleyi</name>
    <dbReference type="NCBI Taxonomy" id="268141"/>
    <lineage>
        <taxon>Bacteria</taxon>
        <taxon>Bacillati</taxon>
        <taxon>Cyanobacteriota</taxon>
        <taxon>Cyanophyceae</taxon>
        <taxon>Leptolyngbyales</taxon>
        <taxon>Leptolyngbyaceae</taxon>
        <taxon>Phormidesmis</taxon>
    </lineage>
</organism>
<evidence type="ECO:0000313" key="1">
    <source>
        <dbReference type="EMBL" id="PZO60744.1"/>
    </source>
</evidence>
<accession>A0A2W4XUV5</accession>
<proteinExistence type="predicted"/>
<gene>
    <name evidence="1" type="ORF">DCF15_01535</name>
</gene>
<reference evidence="2" key="1">
    <citation type="submission" date="2018-04" db="EMBL/GenBank/DDBJ databases">
        <authorList>
            <person name="Cornet L."/>
        </authorList>
    </citation>
    <scope>NUCLEOTIDE SEQUENCE [LARGE SCALE GENOMIC DNA]</scope>
</reference>
<sequence length="129" mass="14748">MQYLYYFANTSLVVRLLTYLAKQVPFNLESVTVIYLVDRWVMRIKLKTLLPHKQHLNFKSFLNENGYEYTPATVITQALCGLDQGLCATEVMNRHHVVVVSHGALNPADIEDFRVTFVRGLGYCPPSLV</sequence>
<comment type="caution">
    <text evidence="1">The sequence shown here is derived from an EMBL/GenBank/DDBJ whole genome shotgun (WGS) entry which is preliminary data.</text>
</comment>
<evidence type="ECO:0000313" key="2">
    <source>
        <dbReference type="Proteomes" id="UP000249794"/>
    </source>
</evidence>
<reference evidence="1 2" key="2">
    <citation type="submission" date="2018-06" db="EMBL/GenBank/DDBJ databases">
        <title>Metagenomic assembly of (sub)arctic Cyanobacteria and their associated microbiome from non-axenic cultures.</title>
        <authorList>
            <person name="Baurain D."/>
        </authorList>
    </citation>
    <scope>NUCLEOTIDE SEQUENCE [LARGE SCALE GENOMIC DNA]</scope>
    <source>
        <strain evidence="1">ULC027bin1</strain>
    </source>
</reference>
<dbReference type="AlphaFoldDB" id="A0A2W4XUV5"/>
<dbReference type="Proteomes" id="UP000249794">
    <property type="component" value="Unassembled WGS sequence"/>
</dbReference>
<protein>
    <submittedName>
        <fullName evidence="1">Uncharacterized protein</fullName>
    </submittedName>
</protein>
<name>A0A2W4XUV5_9CYAN</name>
<dbReference type="EMBL" id="QBMP01000007">
    <property type="protein sequence ID" value="PZO60744.1"/>
    <property type="molecule type" value="Genomic_DNA"/>
</dbReference>